<evidence type="ECO:0008006" key="4">
    <source>
        <dbReference type="Google" id="ProtNLM"/>
    </source>
</evidence>
<dbReference type="Proteomes" id="UP000708298">
    <property type="component" value="Unassembled WGS sequence"/>
</dbReference>
<evidence type="ECO:0000256" key="1">
    <source>
        <dbReference type="SAM" id="Phobius"/>
    </source>
</evidence>
<keyword evidence="1" id="KW-0472">Membrane</keyword>
<dbReference type="Pfam" id="PF14023">
    <property type="entry name" value="Bestrophin-like"/>
    <property type="match status" value="1"/>
</dbReference>
<name>A0A963YUG4_9PROT</name>
<feature type="transmembrane region" description="Helical" evidence="1">
    <location>
        <begin position="199"/>
        <end position="220"/>
    </location>
</feature>
<dbReference type="AlphaFoldDB" id="A0A963YUG4"/>
<reference evidence="2" key="1">
    <citation type="journal article" date="2021" name="Microorganisms">
        <title>Acidisoma silvae sp. nov. and Acidisomacellulosilytica sp. nov., Two Acidophilic Bacteria Isolated from Decaying Wood, Hydrolyzing Cellulose and Producing Poly-3-hydroxybutyrate.</title>
        <authorList>
            <person name="Mieszkin S."/>
            <person name="Pouder E."/>
            <person name="Uroz S."/>
            <person name="Simon-Colin C."/>
            <person name="Alain K."/>
        </authorList>
    </citation>
    <scope>NUCLEOTIDE SEQUENCE</scope>
    <source>
        <strain evidence="2">HW T2.11</strain>
    </source>
</reference>
<feature type="transmembrane region" description="Helical" evidence="1">
    <location>
        <begin position="42"/>
        <end position="62"/>
    </location>
</feature>
<keyword evidence="1" id="KW-1133">Transmembrane helix</keyword>
<comment type="caution">
    <text evidence="2">The sequence shown here is derived from an EMBL/GenBank/DDBJ whole genome shotgun (WGS) entry which is preliminary data.</text>
</comment>
<accession>A0A963YUG4</accession>
<dbReference type="EMBL" id="JAESVB010000006">
    <property type="protein sequence ID" value="MCB8876518.1"/>
    <property type="molecule type" value="Genomic_DNA"/>
</dbReference>
<keyword evidence="1" id="KW-0812">Transmembrane</keyword>
<sequence length="292" mass="31612">MTLQSPWISLIALALMVLAVAGGAATRHRWPEHHANRETIELLQTTVMLLATFAAIVLGLLINSAKSDFDGIENDTRSFASSLVQLDYGLEELGPTAAPIRQDLARYTAAAIAEVWREESPPPGDYYPHLLPTHTPGVGANTPVLGQMLEQVSGELDAFTPPSPNLARRQLSVQRLMNTAIAERWKIVSASMGTLSTPFFAMLVFWMLVIYLCFGFSAPLNHINAMALFLSALALTSALFVIIDLYTPFSGLFAISSDPMRSALDEMLRQPGGVPPALTPQACAQFARACGN</sequence>
<proteinExistence type="predicted"/>
<evidence type="ECO:0000313" key="3">
    <source>
        <dbReference type="Proteomes" id="UP000708298"/>
    </source>
</evidence>
<feature type="transmembrane region" description="Helical" evidence="1">
    <location>
        <begin position="226"/>
        <end position="246"/>
    </location>
</feature>
<organism evidence="2 3">
    <name type="scientific">Acidisoma silvae</name>
    <dbReference type="NCBI Taxonomy" id="2802396"/>
    <lineage>
        <taxon>Bacteria</taxon>
        <taxon>Pseudomonadati</taxon>
        <taxon>Pseudomonadota</taxon>
        <taxon>Alphaproteobacteria</taxon>
        <taxon>Acetobacterales</taxon>
        <taxon>Acidocellaceae</taxon>
        <taxon>Acidisoma</taxon>
    </lineage>
</organism>
<keyword evidence="3" id="KW-1185">Reference proteome</keyword>
<protein>
    <recommendedName>
        <fullName evidence="4">DUF4239 domain-containing protein</fullName>
    </recommendedName>
</protein>
<reference evidence="2" key="2">
    <citation type="submission" date="2021-01" db="EMBL/GenBank/DDBJ databases">
        <authorList>
            <person name="Mieszkin S."/>
            <person name="Pouder E."/>
            <person name="Alain K."/>
        </authorList>
    </citation>
    <scope>NUCLEOTIDE SEQUENCE</scope>
    <source>
        <strain evidence="2">HW T2.11</strain>
    </source>
</reference>
<dbReference type="InterPro" id="IPR025333">
    <property type="entry name" value="DUF4239"/>
</dbReference>
<evidence type="ECO:0000313" key="2">
    <source>
        <dbReference type="EMBL" id="MCB8876518.1"/>
    </source>
</evidence>
<gene>
    <name evidence="2" type="ORF">ASILVAE211_15095</name>
</gene>
<dbReference type="RefSeq" id="WP_227322170.1">
    <property type="nucleotide sequence ID" value="NZ_JAESVB010000006.1"/>
</dbReference>